<name>A0A0V0HL69_SOLCH</name>
<dbReference type="AlphaFoldDB" id="A0A0V0HL69"/>
<evidence type="ECO:0000313" key="1">
    <source>
        <dbReference type="EMBL" id="JAP20855.1"/>
    </source>
</evidence>
<dbReference type="EMBL" id="GEDG01018366">
    <property type="protein sequence ID" value="JAP20855.1"/>
    <property type="molecule type" value="Transcribed_RNA"/>
</dbReference>
<reference evidence="1" key="1">
    <citation type="submission" date="2015-12" db="EMBL/GenBank/DDBJ databases">
        <title>Gene expression during late stages of embryo sac development: a critical building block for successful pollen-pistil interactions.</title>
        <authorList>
            <person name="Liu Y."/>
            <person name="Joly V."/>
            <person name="Sabar M."/>
            <person name="Matton D.P."/>
        </authorList>
    </citation>
    <scope>NUCLEOTIDE SEQUENCE</scope>
</reference>
<accession>A0A0V0HL69</accession>
<protein>
    <submittedName>
        <fullName evidence="1">Putative ovule protein</fullName>
    </submittedName>
</protein>
<proteinExistence type="predicted"/>
<sequence>MEWEGKALVLRETIASSASMSMHVTGPSPFFSLNTYLTRLEQNFQIICPATWATSLAISAAQSSFVLFNTKDAK</sequence>
<organism evidence="1">
    <name type="scientific">Solanum chacoense</name>
    <name type="common">Chaco potato</name>
    <dbReference type="NCBI Taxonomy" id="4108"/>
    <lineage>
        <taxon>Eukaryota</taxon>
        <taxon>Viridiplantae</taxon>
        <taxon>Streptophyta</taxon>
        <taxon>Embryophyta</taxon>
        <taxon>Tracheophyta</taxon>
        <taxon>Spermatophyta</taxon>
        <taxon>Magnoliopsida</taxon>
        <taxon>eudicotyledons</taxon>
        <taxon>Gunneridae</taxon>
        <taxon>Pentapetalae</taxon>
        <taxon>asterids</taxon>
        <taxon>lamiids</taxon>
        <taxon>Solanales</taxon>
        <taxon>Solanaceae</taxon>
        <taxon>Solanoideae</taxon>
        <taxon>Solaneae</taxon>
        <taxon>Solanum</taxon>
    </lineage>
</organism>